<dbReference type="EMBL" id="UINC01002272">
    <property type="protein sequence ID" value="SUZ94849.1"/>
    <property type="molecule type" value="Genomic_DNA"/>
</dbReference>
<dbReference type="Pfam" id="PF01546">
    <property type="entry name" value="Peptidase_M20"/>
    <property type="match status" value="1"/>
</dbReference>
<dbReference type="FunFam" id="3.30.70.360:FF:000004">
    <property type="entry name" value="Peptidase M20 domain-containing protein 2"/>
    <property type="match status" value="1"/>
</dbReference>
<dbReference type="GO" id="GO:0005737">
    <property type="term" value="C:cytoplasm"/>
    <property type="evidence" value="ECO:0007669"/>
    <property type="project" value="TreeGrafter"/>
</dbReference>
<dbReference type="Gene3D" id="3.30.70.360">
    <property type="match status" value="1"/>
</dbReference>
<feature type="domain" description="Peptidase M20 dimerisation" evidence="1">
    <location>
        <begin position="206"/>
        <end position="293"/>
    </location>
</feature>
<dbReference type="InterPro" id="IPR017145">
    <property type="entry name" value="Aminobenzoyl-glu_utiliz_pB"/>
</dbReference>
<sequence length="479" mass="52486">MKIFYLIVFVLFSITTKTQANQTDKNILIKNIEKNLSTYNKVALKIWEYAEVGFKEEKSSKELITLLKENGFVITEGVAGMPTAFIAEYGKGGPIIGVLGEYDALPGLSQTHNTIKEKRNGVVSGHGCGHNLFGVASAAAAIATKNWLEETNTEGIIRFYGCPAEEGGSGKVYMVREGLFDDVDVVLHWHPSNKNRASSGSTLANKTGKFRFYGTSAHAAGAPERGRSALDGLEAMNNMLNMMREHVEEESRIHYIITKGGDAPNVVPNFAEGYYYVRNPSPEEVRKMWKRVELCAEGAAIGTQTKFSVEVTGGVYNILPNETLQKIIHKNLSEIGGVFYTEKEKEYAEKLSFTFGENKKDISLASVVEPYTFNSSTRGGGSTDVGDVSWVVPTAGFGTATYVPGTPGHSWQAASCTGTSIGLKGMLNAAKTLALTTHALFKNTKLIDEAKKEFYKKRGLNYTYDPLIGERKPALNYRN</sequence>
<dbReference type="AlphaFoldDB" id="A0A381RUU5"/>
<organism evidence="2">
    <name type="scientific">marine metagenome</name>
    <dbReference type="NCBI Taxonomy" id="408172"/>
    <lineage>
        <taxon>unclassified sequences</taxon>
        <taxon>metagenomes</taxon>
        <taxon>ecological metagenomes</taxon>
    </lineage>
</organism>
<dbReference type="NCBIfam" id="TIGR01891">
    <property type="entry name" value="amidohydrolases"/>
    <property type="match status" value="1"/>
</dbReference>
<dbReference type="SUPFAM" id="SSF53187">
    <property type="entry name" value="Zn-dependent exopeptidases"/>
    <property type="match status" value="1"/>
</dbReference>
<dbReference type="Pfam" id="PF07687">
    <property type="entry name" value="M20_dimer"/>
    <property type="match status" value="1"/>
</dbReference>
<dbReference type="PIRSF" id="PIRSF037227">
    <property type="entry name" value="Aminobenzoyl-glu_utiliz_pB"/>
    <property type="match status" value="1"/>
</dbReference>
<accession>A0A381RUU5</accession>
<reference evidence="2" key="1">
    <citation type="submission" date="2018-05" db="EMBL/GenBank/DDBJ databases">
        <authorList>
            <person name="Lanie J.A."/>
            <person name="Ng W.-L."/>
            <person name="Kazmierczak K.M."/>
            <person name="Andrzejewski T.M."/>
            <person name="Davidsen T.M."/>
            <person name="Wayne K.J."/>
            <person name="Tettelin H."/>
            <person name="Glass J.I."/>
            <person name="Rusch D."/>
            <person name="Podicherti R."/>
            <person name="Tsui H.-C.T."/>
            <person name="Winkler M.E."/>
        </authorList>
    </citation>
    <scope>NUCLEOTIDE SEQUENCE</scope>
</reference>
<proteinExistence type="predicted"/>
<evidence type="ECO:0000313" key="2">
    <source>
        <dbReference type="EMBL" id="SUZ94849.1"/>
    </source>
</evidence>
<dbReference type="GO" id="GO:0046657">
    <property type="term" value="P:folic acid catabolic process"/>
    <property type="evidence" value="ECO:0007669"/>
    <property type="project" value="TreeGrafter"/>
</dbReference>
<dbReference type="InterPro" id="IPR011650">
    <property type="entry name" value="Peptidase_M20_dimer"/>
</dbReference>
<protein>
    <recommendedName>
        <fullName evidence="1">Peptidase M20 dimerisation domain-containing protein</fullName>
    </recommendedName>
</protein>
<evidence type="ECO:0000259" key="1">
    <source>
        <dbReference type="Pfam" id="PF07687"/>
    </source>
</evidence>
<dbReference type="InterPro" id="IPR017439">
    <property type="entry name" value="Amidohydrolase"/>
</dbReference>
<name>A0A381RUU5_9ZZZZ</name>
<dbReference type="SUPFAM" id="SSF55031">
    <property type="entry name" value="Bacterial exopeptidase dimerisation domain"/>
    <property type="match status" value="1"/>
</dbReference>
<dbReference type="GO" id="GO:0016805">
    <property type="term" value="F:dipeptidase activity"/>
    <property type="evidence" value="ECO:0007669"/>
    <property type="project" value="TreeGrafter"/>
</dbReference>
<dbReference type="InterPro" id="IPR036264">
    <property type="entry name" value="Bact_exopeptidase_dim_dom"/>
</dbReference>
<dbReference type="PANTHER" id="PTHR30575:SF0">
    <property type="entry name" value="XAA-ARG DIPEPTIDASE"/>
    <property type="match status" value="1"/>
</dbReference>
<dbReference type="GO" id="GO:0071713">
    <property type="term" value="F:para-aminobenzoyl-glutamate hydrolase activity"/>
    <property type="evidence" value="ECO:0007669"/>
    <property type="project" value="TreeGrafter"/>
</dbReference>
<dbReference type="PANTHER" id="PTHR30575">
    <property type="entry name" value="PEPTIDASE M20"/>
    <property type="match status" value="1"/>
</dbReference>
<dbReference type="InterPro" id="IPR002933">
    <property type="entry name" value="Peptidase_M20"/>
</dbReference>
<dbReference type="InterPro" id="IPR052030">
    <property type="entry name" value="Peptidase_M20/M20A_hydrolases"/>
</dbReference>
<gene>
    <name evidence="2" type="ORF">METZ01_LOCUS47703</name>
</gene>
<dbReference type="Gene3D" id="3.40.630.10">
    <property type="entry name" value="Zn peptidases"/>
    <property type="match status" value="1"/>
</dbReference>